<proteinExistence type="predicted"/>
<name>A0AAE3M789_9BACT</name>
<dbReference type="Gene3D" id="3.30.70.1150">
    <property type="entry name" value="ACT-like. Chain A, domain 2"/>
    <property type="match status" value="1"/>
</dbReference>
<keyword evidence="2" id="KW-1185">Reference proteome</keyword>
<organism evidence="1 2">
    <name type="scientific">Plebeiibacterium sediminum</name>
    <dbReference type="NCBI Taxonomy" id="2992112"/>
    <lineage>
        <taxon>Bacteria</taxon>
        <taxon>Pseudomonadati</taxon>
        <taxon>Bacteroidota</taxon>
        <taxon>Bacteroidia</taxon>
        <taxon>Marinilabiliales</taxon>
        <taxon>Marinilabiliaceae</taxon>
        <taxon>Plebeiibacterium</taxon>
    </lineage>
</organism>
<dbReference type="RefSeq" id="WP_301192107.1">
    <property type="nucleotide sequence ID" value="NZ_JAPDPJ010000057.1"/>
</dbReference>
<evidence type="ECO:0000313" key="2">
    <source>
        <dbReference type="Proteomes" id="UP001209229"/>
    </source>
</evidence>
<accession>A0AAE3M789</accession>
<dbReference type="AlphaFoldDB" id="A0AAE3M789"/>
<evidence type="ECO:0000313" key="1">
    <source>
        <dbReference type="EMBL" id="MCW3788549.1"/>
    </source>
</evidence>
<gene>
    <name evidence="1" type="ORF">OM075_18925</name>
</gene>
<reference evidence="1" key="1">
    <citation type="submission" date="2022-10" db="EMBL/GenBank/DDBJ databases">
        <authorList>
            <person name="Yu W.X."/>
        </authorList>
    </citation>
    <scope>NUCLEOTIDE SEQUENCE</scope>
    <source>
        <strain evidence="1">AAT</strain>
    </source>
</reference>
<dbReference type="SUPFAM" id="SSF55021">
    <property type="entry name" value="ACT-like"/>
    <property type="match status" value="1"/>
</dbReference>
<dbReference type="EMBL" id="JAPDPJ010000057">
    <property type="protein sequence ID" value="MCW3788549.1"/>
    <property type="molecule type" value="Genomic_DNA"/>
</dbReference>
<dbReference type="InterPro" id="IPR027271">
    <property type="entry name" value="Acetolactate_synth/TF_NikR_C"/>
</dbReference>
<protein>
    <submittedName>
        <fullName evidence="1">Uncharacterized protein</fullName>
    </submittedName>
</protein>
<sequence length="88" mass="9878">MSMQSGITILGVRIYDRIKEAGEVQQVLTKYGCSIKTRLGLHEVTDDFCSKSGLIILELFGDIQEQVKLEQELIIIDGVDVQKMLFST</sequence>
<dbReference type="Proteomes" id="UP001209229">
    <property type="component" value="Unassembled WGS sequence"/>
</dbReference>
<comment type="caution">
    <text evidence="1">The sequence shown here is derived from an EMBL/GenBank/DDBJ whole genome shotgun (WGS) entry which is preliminary data.</text>
</comment>
<dbReference type="InterPro" id="IPR045865">
    <property type="entry name" value="ACT-like_dom_sf"/>
</dbReference>